<comment type="caution">
    <text evidence="7">The sequence shown here is derived from an EMBL/GenBank/DDBJ whole genome shotgun (WGS) entry which is preliminary data.</text>
</comment>
<evidence type="ECO:0000256" key="4">
    <source>
        <dbReference type="ARBA" id="ARBA00022840"/>
    </source>
</evidence>
<sequence length="644" mass="73989">MQFTHEEQFMADSALDDATPEIDEEEDMNGLLDLERHKWPLICTFDTFAAMLQRSLQFAQRNIFLAHQDPSDLDNQNRRVDYGKFNRSYWPSFNTLTKKDLSADCVFSEIMGVIKATSTSHLSRPLSEDEYQALSHRVAPNFRAGPERHTIYNIYKAYEKRKSSLCEWDDLDRTAKIRSLLAQDGKLSLLLRGQITEVFVDEVQDQRLPEIELLLDLVKDVNCFAFAGDTAQCISRDSCFRFQDLKNLFYQKYEKLGNVTGEKDLAKLNLFTLSKNYRTHNGILKLAAKVVDIIYAAFPYVIDKLAPELGDFDGPAPIIFSGFSSQVLTYRKEGTTTVVSEFGADQVLIVRDEESRLSLTKELGEDVLILTILESKGMEFQDVFIYNFFTGSPCQVGFRALANSQVNGTLFDNTKYAELCVELKNLYVAITRSRGMLYIIENDTAPVKAISDMWGMLAKDPIIDIVLPDDLTLKTRLDEIKHGQSTLSEWAQKGQEFFDQRLYEQASYCYRKAGKHQLQDLCQAFLKERQGWDIISDPAQQIEAQSRYLEAARLFEKCERWDRALRCYESIKEFLLAANLCERLSKTSEASFKAYGRRAADLFMKANEIPRAISIYKKIPDHESVISAYRKINDKKELIHYLTE</sequence>
<protein>
    <recommendedName>
        <fullName evidence="9">TPR and ankyrin repeat-containing protein 1</fullName>
    </recommendedName>
</protein>
<dbReference type="EMBL" id="JAVHJO010000009">
    <property type="protein sequence ID" value="KAK6537109.1"/>
    <property type="molecule type" value="Genomic_DNA"/>
</dbReference>
<keyword evidence="2" id="KW-0378">Hydrolase</keyword>
<dbReference type="AlphaFoldDB" id="A0AAV9X602"/>
<dbReference type="GO" id="GO:0005524">
    <property type="term" value="F:ATP binding"/>
    <property type="evidence" value="ECO:0007669"/>
    <property type="project" value="UniProtKB-KW"/>
</dbReference>
<evidence type="ECO:0008006" key="9">
    <source>
        <dbReference type="Google" id="ProtNLM"/>
    </source>
</evidence>
<dbReference type="PANTHER" id="PTHR21529:SF4">
    <property type="entry name" value="TPR AND ANKYRIN REPEAT-CONTAINING PROTEIN 1"/>
    <property type="match status" value="1"/>
</dbReference>
<keyword evidence="1" id="KW-0547">Nucleotide-binding</keyword>
<dbReference type="InterPro" id="IPR011990">
    <property type="entry name" value="TPR-like_helical_dom_sf"/>
</dbReference>
<dbReference type="Gene3D" id="3.40.50.300">
    <property type="entry name" value="P-loop containing nucleotide triphosphate hydrolases"/>
    <property type="match status" value="2"/>
</dbReference>
<accession>A0AAV9X602</accession>
<dbReference type="GO" id="GO:0016787">
    <property type="term" value="F:hydrolase activity"/>
    <property type="evidence" value="ECO:0007669"/>
    <property type="project" value="UniProtKB-KW"/>
</dbReference>
<gene>
    <name evidence="7" type="ORF">TWF694_011308</name>
</gene>
<dbReference type="PANTHER" id="PTHR21529">
    <property type="entry name" value="MAMMARY TURMOR VIRUS RECEPTOR HOMOLOG 1, 2 MTVR1, 2"/>
    <property type="match status" value="1"/>
</dbReference>
<evidence type="ECO:0000256" key="3">
    <source>
        <dbReference type="ARBA" id="ARBA00022806"/>
    </source>
</evidence>
<evidence type="ECO:0000256" key="2">
    <source>
        <dbReference type="ARBA" id="ARBA00022801"/>
    </source>
</evidence>
<dbReference type="GO" id="GO:0004386">
    <property type="term" value="F:helicase activity"/>
    <property type="evidence" value="ECO:0007669"/>
    <property type="project" value="UniProtKB-KW"/>
</dbReference>
<dbReference type="Gene3D" id="1.25.40.10">
    <property type="entry name" value="Tetratricopeptide repeat domain"/>
    <property type="match status" value="1"/>
</dbReference>
<reference evidence="7 8" key="1">
    <citation type="submission" date="2019-10" db="EMBL/GenBank/DDBJ databases">
        <authorList>
            <person name="Palmer J.M."/>
        </authorList>
    </citation>
    <scope>NUCLEOTIDE SEQUENCE [LARGE SCALE GENOMIC DNA]</scope>
    <source>
        <strain evidence="7 8">TWF694</strain>
    </source>
</reference>
<dbReference type="InterPro" id="IPR014016">
    <property type="entry name" value="UvrD-like_ATP-bd"/>
</dbReference>
<feature type="domain" description="UvrD-like helicase C-terminal" evidence="6">
    <location>
        <begin position="355"/>
        <end position="441"/>
    </location>
</feature>
<evidence type="ECO:0000256" key="1">
    <source>
        <dbReference type="ARBA" id="ARBA00022741"/>
    </source>
</evidence>
<proteinExistence type="predicted"/>
<evidence type="ECO:0000259" key="5">
    <source>
        <dbReference type="Pfam" id="PF00580"/>
    </source>
</evidence>
<name>A0AAV9X602_9PEZI</name>
<dbReference type="Pfam" id="PF13361">
    <property type="entry name" value="UvrD_C"/>
    <property type="match status" value="1"/>
</dbReference>
<organism evidence="7 8">
    <name type="scientific">Orbilia ellipsospora</name>
    <dbReference type="NCBI Taxonomy" id="2528407"/>
    <lineage>
        <taxon>Eukaryota</taxon>
        <taxon>Fungi</taxon>
        <taxon>Dikarya</taxon>
        <taxon>Ascomycota</taxon>
        <taxon>Pezizomycotina</taxon>
        <taxon>Orbiliomycetes</taxon>
        <taxon>Orbiliales</taxon>
        <taxon>Orbiliaceae</taxon>
        <taxon>Orbilia</taxon>
    </lineage>
</organism>
<dbReference type="InterPro" id="IPR039904">
    <property type="entry name" value="TRANK1"/>
</dbReference>
<keyword evidence="8" id="KW-1185">Reference proteome</keyword>
<evidence type="ECO:0000259" key="6">
    <source>
        <dbReference type="Pfam" id="PF13361"/>
    </source>
</evidence>
<evidence type="ECO:0000313" key="7">
    <source>
        <dbReference type="EMBL" id="KAK6537109.1"/>
    </source>
</evidence>
<dbReference type="InterPro" id="IPR027417">
    <property type="entry name" value="P-loop_NTPase"/>
</dbReference>
<dbReference type="Pfam" id="PF00580">
    <property type="entry name" value="UvrD-helicase"/>
    <property type="match status" value="1"/>
</dbReference>
<feature type="domain" description="UvrD-like helicase ATP-binding" evidence="5">
    <location>
        <begin position="36"/>
        <end position="234"/>
    </location>
</feature>
<evidence type="ECO:0000313" key="8">
    <source>
        <dbReference type="Proteomes" id="UP001365542"/>
    </source>
</evidence>
<dbReference type="InterPro" id="IPR014017">
    <property type="entry name" value="DNA_helicase_UvrD-like_C"/>
</dbReference>
<dbReference type="Proteomes" id="UP001365542">
    <property type="component" value="Unassembled WGS sequence"/>
</dbReference>
<keyword evidence="4" id="KW-0067">ATP-binding</keyword>
<dbReference type="SUPFAM" id="SSF52540">
    <property type="entry name" value="P-loop containing nucleoside triphosphate hydrolases"/>
    <property type="match status" value="1"/>
</dbReference>
<keyword evidence="3" id="KW-0347">Helicase</keyword>